<proteinExistence type="predicted"/>
<dbReference type="EMBL" id="SMBT01000020">
    <property type="protein sequence ID" value="TCU81631.1"/>
    <property type="molecule type" value="Genomic_DNA"/>
</dbReference>
<reference evidence="2 4" key="2">
    <citation type="submission" date="2019-03" db="EMBL/GenBank/DDBJ databases">
        <title>Genomic Encyclopedia of Type Strains, Phase IV (KMG-IV): sequencing the most valuable type-strain genomes for metagenomic binning, comparative biology and taxonomic classification.</title>
        <authorList>
            <person name="Goeker M."/>
        </authorList>
    </citation>
    <scope>NUCLEOTIDE SEQUENCE [LARGE SCALE GENOMIC DNA]</scope>
    <source>
        <strain evidence="2 4">DSM 3764</strain>
    </source>
</reference>
<evidence type="ECO:0000313" key="3">
    <source>
        <dbReference type="Proteomes" id="UP000255108"/>
    </source>
</evidence>
<evidence type="ECO:0000313" key="2">
    <source>
        <dbReference type="EMBL" id="TCU81631.1"/>
    </source>
</evidence>
<dbReference type="PANTHER" id="PTHR33609">
    <property type="entry name" value="LOW CALCIUM RESPONSE LOCUS PROTEIN S"/>
    <property type="match status" value="1"/>
</dbReference>
<evidence type="ECO:0000313" key="4">
    <source>
        <dbReference type="Proteomes" id="UP000295794"/>
    </source>
</evidence>
<accession>A0A377SW96</accession>
<reference evidence="1 3" key="1">
    <citation type="submission" date="2018-06" db="EMBL/GenBank/DDBJ databases">
        <authorList>
            <consortium name="Pathogen Informatics"/>
            <person name="Doyle S."/>
        </authorList>
    </citation>
    <scope>NUCLEOTIDE SEQUENCE [LARGE SCALE GENOMIC DNA]</scope>
    <source>
        <strain evidence="1 3">NCTC11159</strain>
    </source>
</reference>
<dbReference type="PANTHER" id="PTHR33609:SF1">
    <property type="entry name" value="TRANSPOSASE"/>
    <property type="match status" value="1"/>
</dbReference>
<dbReference type="EMBL" id="UGHR01000003">
    <property type="protein sequence ID" value="STR44769.1"/>
    <property type="molecule type" value="Genomic_DNA"/>
</dbReference>
<evidence type="ECO:0000313" key="1">
    <source>
        <dbReference type="EMBL" id="STR44769.1"/>
    </source>
</evidence>
<dbReference type="GO" id="GO:0006313">
    <property type="term" value="P:DNA transposition"/>
    <property type="evidence" value="ECO:0007669"/>
    <property type="project" value="InterPro"/>
</dbReference>
<dbReference type="RefSeq" id="WP_115228535.1">
    <property type="nucleotide sequence ID" value="NZ_CAWOLO010000020.1"/>
</dbReference>
<sequence>MLILKKVEADLTVADLYHENGMSSASFYKWRAKFGGMGVSMMTRIKKLGDENNCLKKMYIEVQMHVDIIQRAHISVNQRAKISKCPG</sequence>
<dbReference type="GO" id="GO:0003677">
    <property type="term" value="F:DNA binding"/>
    <property type="evidence" value="ECO:0007669"/>
    <property type="project" value="InterPro"/>
</dbReference>
<dbReference type="OrthoDB" id="8566435at2"/>
<dbReference type="Proteomes" id="UP000255108">
    <property type="component" value="Unassembled WGS sequence"/>
</dbReference>
<dbReference type="AlphaFoldDB" id="A0A377SW96"/>
<dbReference type="InterPro" id="IPR002514">
    <property type="entry name" value="Transposase_8"/>
</dbReference>
<dbReference type="InterPro" id="IPR009057">
    <property type="entry name" value="Homeodomain-like_sf"/>
</dbReference>
<protein>
    <submittedName>
        <fullName evidence="1">Transposase</fullName>
    </submittedName>
</protein>
<name>A0A377SW96_9NEIS</name>
<keyword evidence="4" id="KW-1185">Reference proteome</keyword>
<dbReference type="Pfam" id="PF01527">
    <property type="entry name" value="HTH_Tnp_1"/>
    <property type="match status" value="1"/>
</dbReference>
<gene>
    <name evidence="2" type="ORF">EV682_12031</name>
    <name evidence="1" type="ORF">NCTC11159_03314</name>
</gene>
<dbReference type="InterPro" id="IPR052546">
    <property type="entry name" value="Transposase_8_domain"/>
</dbReference>
<dbReference type="SUPFAM" id="SSF46689">
    <property type="entry name" value="Homeodomain-like"/>
    <property type="match status" value="1"/>
</dbReference>
<dbReference type="Proteomes" id="UP000295794">
    <property type="component" value="Unassembled WGS sequence"/>
</dbReference>
<organism evidence="1 3">
    <name type="scientific">Iodobacter fluviatilis</name>
    <dbReference type="NCBI Taxonomy" id="537"/>
    <lineage>
        <taxon>Bacteria</taxon>
        <taxon>Pseudomonadati</taxon>
        <taxon>Pseudomonadota</taxon>
        <taxon>Betaproteobacteria</taxon>
        <taxon>Neisseriales</taxon>
        <taxon>Chitinibacteraceae</taxon>
        <taxon>Iodobacter</taxon>
    </lineage>
</organism>
<dbReference type="GO" id="GO:0004803">
    <property type="term" value="F:transposase activity"/>
    <property type="evidence" value="ECO:0007669"/>
    <property type="project" value="InterPro"/>
</dbReference>